<dbReference type="PANTHER" id="PTHR31376">
    <property type="entry name" value="OS09G0467300 PROTEIN-RELATED"/>
    <property type="match status" value="1"/>
</dbReference>
<organism evidence="8 9">
    <name type="scientific">Rubus argutus</name>
    <name type="common">Southern blackberry</name>
    <dbReference type="NCBI Taxonomy" id="59490"/>
    <lineage>
        <taxon>Eukaryota</taxon>
        <taxon>Viridiplantae</taxon>
        <taxon>Streptophyta</taxon>
        <taxon>Embryophyta</taxon>
        <taxon>Tracheophyta</taxon>
        <taxon>Spermatophyta</taxon>
        <taxon>Magnoliopsida</taxon>
        <taxon>eudicotyledons</taxon>
        <taxon>Gunneridae</taxon>
        <taxon>Pentapetalae</taxon>
        <taxon>rosids</taxon>
        <taxon>fabids</taxon>
        <taxon>Rosales</taxon>
        <taxon>Rosaceae</taxon>
        <taxon>Rosoideae</taxon>
        <taxon>Rosoideae incertae sedis</taxon>
        <taxon>Rubus</taxon>
    </lineage>
</organism>
<dbReference type="EMBL" id="JBEDUW010000005">
    <property type="protein sequence ID" value="KAK9930350.1"/>
    <property type="molecule type" value="Genomic_DNA"/>
</dbReference>
<sequence length="310" mass="34573">METNDAKQIKAAAMKRLLLIFNCGLLTIGTCGGPLIMRLYFIHGGKRVWLSSMLETGGFPIILVFIIVAYYHRRKNQAPTDPPTKLFVMKLPLFVASRRHRRPHRPRRLPLRLRRRPPPRLHLSPHHRGPAGLHGHFRLHTREAEVHIVFDKRRRVADGRGGGSGPEHERGPAQGGVERAVYNGVFDDGGRGGVVWVCVAVGGVDVQEGQAEHHGFFLGAIGIIFCASSLLSGIVISVLLPITEVLAVIFYHEKFQAEKGVSLVLSLWGFVSYFYGEIKHSKESKEIKEKENNKDSSTPDTENPQILPNP</sequence>
<dbReference type="Pfam" id="PF16913">
    <property type="entry name" value="PUNUT"/>
    <property type="match status" value="2"/>
</dbReference>
<feature type="transmembrane region" description="Helical" evidence="6">
    <location>
        <begin position="17"/>
        <end position="42"/>
    </location>
</feature>
<accession>A0AAW1X0A5</accession>
<protein>
    <recommendedName>
        <fullName evidence="6">Probable purine permease</fullName>
    </recommendedName>
</protein>
<dbReference type="PANTHER" id="PTHR31376:SF1">
    <property type="entry name" value="PURINE PERMEASE 2"/>
    <property type="match status" value="1"/>
</dbReference>
<keyword evidence="2 6" id="KW-0813">Transport</keyword>
<comment type="caution">
    <text evidence="6">Lacks conserved residue(s) required for the propagation of feature annotation.</text>
</comment>
<name>A0AAW1X0A5_RUBAR</name>
<reference evidence="8 9" key="1">
    <citation type="journal article" date="2023" name="G3 (Bethesda)">
        <title>A chromosome-length genome assembly and annotation of blackberry (Rubus argutus, cv. 'Hillquist').</title>
        <authorList>
            <person name="Bruna T."/>
            <person name="Aryal R."/>
            <person name="Dudchenko O."/>
            <person name="Sargent D.J."/>
            <person name="Mead D."/>
            <person name="Buti M."/>
            <person name="Cavallini A."/>
            <person name="Hytonen T."/>
            <person name="Andres J."/>
            <person name="Pham M."/>
            <person name="Weisz D."/>
            <person name="Mascagni F."/>
            <person name="Usai G."/>
            <person name="Natali L."/>
            <person name="Bassil N."/>
            <person name="Fernandez G.E."/>
            <person name="Lomsadze A."/>
            <person name="Armour M."/>
            <person name="Olukolu B."/>
            <person name="Poorten T."/>
            <person name="Britton C."/>
            <person name="Davik J."/>
            <person name="Ashrafi H."/>
            <person name="Aiden E.L."/>
            <person name="Borodovsky M."/>
            <person name="Worthington M."/>
        </authorList>
    </citation>
    <scope>NUCLEOTIDE SEQUENCE [LARGE SCALE GENOMIC DNA]</scope>
    <source>
        <strain evidence="8">PI 553951</strain>
    </source>
</reference>
<proteinExistence type="inferred from homology"/>
<evidence type="ECO:0000256" key="4">
    <source>
        <dbReference type="ARBA" id="ARBA00022989"/>
    </source>
</evidence>
<dbReference type="GO" id="GO:0016020">
    <property type="term" value="C:membrane"/>
    <property type="evidence" value="ECO:0007669"/>
    <property type="project" value="UniProtKB-SubCell"/>
</dbReference>
<evidence type="ECO:0000313" key="9">
    <source>
        <dbReference type="Proteomes" id="UP001457282"/>
    </source>
</evidence>
<evidence type="ECO:0000256" key="5">
    <source>
        <dbReference type="ARBA" id="ARBA00023136"/>
    </source>
</evidence>
<dbReference type="GO" id="GO:0005345">
    <property type="term" value="F:purine nucleobase transmembrane transporter activity"/>
    <property type="evidence" value="ECO:0007669"/>
    <property type="project" value="UniProtKB-UniRule"/>
</dbReference>
<evidence type="ECO:0000256" key="7">
    <source>
        <dbReference type="SAM" id="MobiDB-lite"/>
    </source>
</evidence>
<feature type="transmembrane region" description="Helical" evidence="6">
    <location>
        <begin position="48"/>
        <end position="71"/>
    </location>
</feature>
<evidence type="ECO:0000256" key="1">
    <source>
        <dbReference type="ARBA" id="ARBA00006213"/>
    </source>
</evidence>
<feature type="transmembrane region" description="Helical" evidence="6">
    <location>
        <begin position="216"/>
        <end position="240"/>
    </location>
</feature>
<comment type="subcellular location">
    <subcellularLocation>
        <location evidence="6">Membrane</location>
        <topology evidence="6">Multi-pass membrane protein</topology>
    </subcellularLocation>
</comment>
<keyword evidence="5 6" id="KW-0472">Membrane</keyword>
<dbReference type="GO" id="GO:0015211">
    <property type="term" value="F:purine nucleoside transmembrane transporter activity"/>
    <property type="evidence" value="ECO:0007669"/>
    <property type="project" value="UniProtKB-UniRule"/>
</dbReference>
<feature type="region of interest" description="Disordered" evidence="7">
    <location>
        <begin position="282"/>
        <end position="310"/>
    </location>
</feature>
<evidence type="ECO:0000256" key="2">
    <source>
        <dbReference type="ARBA" id="ARBA00022448"/>
    </source>
</evidence>
<comment type="similarity">
    <text evidence="1 6">Belongs to the purine permeases (TC 2.A.7.14) family.</text>
</comment>
<dbReference type="InterPro" id="IPR030182">
    <property type="entry name" value="PUP_plant"/>
</dbReference>
<feature type="compositionally biased region" description="Polar residues" evidence="7">
    <location>
        <begin position="295"/>
        <end position="310"/>
    </location>
</feature>
<evidence type="ECO:0000313" key="8">
    <source>
        <dbReference type="EMBL" id="KAK9930350.1"/>
    </source>
</evidence>
<evidence type="ECO:0000256" key="6">
    <source>
        <dbReference type="RuleBase" id="RU368015"/>
    </source>
</evidence>
<keyword evidence="9" id="KW-1185">Reference proteome</keyword>
<keyword evidence="3 6" id="KW-0812">Transmembrane</keyword>
<keyword evidence="4 6" id="KW-1133">Transmembrane helix</keyword>
<comment type="caution">
    <text evidence="8">The sequence shown here is derived from an EMBL/GenBank/DDBJ whole genome shotgun (WGS) entry which is preliminary data.</text>
</comment>
<evidence type="ECO:0000256" key="3">
    <source>
        <dbReference type="ARBA" id="ARBA00022692"/>
    </source>
</evidence>
<dbReference type="AlphaFoldDB" id="A0AAW1X0A5"/>
<dbReference type="Proteomes" id="UP001457282">
    <property type="component" value="Unassembled WGS sequence"/>
</dbReference>
<gene>
    <name evidence="8" type="ORF">M0R45_027389</name>
</gene>
<feature type="compositionally biased region" description="Basic and acidic residues" evidence="7">
    <location>
        <begin position="282"/>
        <end position="294"/>
    </location>
</feature>